<dbReference type="KEGG" id="ctp:CTRG_02530"/>
<proteinExistence type="predicted"/>
<dbReference type="SUPFAM" id="SSF81698">
    <property type="entry name" value="FF domain"/>
    <property type="match status" value="1"/>
</dbReference>
<gene>
    <name evidence="2" type="ORF">CTRG_02530</name>
</gene>
<dbReference type="GeneID" id="8299126"/>
<feature type="compositionally biased region" description="Acidic residues" evidence="1">
    <location>
        <begin position="125"/>
        <end position="134"/>
    </location>
</feature>
<dbReference type="EMBL" id="GG692397">
    <property type="protein sequence ID" value="EER33712.1"/>
    <property type="molecule type" value="Genomic_DNA"/>
</dbReference>
<sequence>MQPLFTYNIPSTSWYIVVTDTSNHFYFNNDDKCSYWQLYDLQEQYDIDIPKFVESINYDELSVLMAKSRGVNIELKDEKEEVSSKSVGMKEDEIIIENVQSTPVVSSPPQQQEKAQAILAGYSSSEDDEEEEEEEKKKDKDDYDDDGENEIPINIDEITEKAIAQYKSQEDEQSSDDEDDNNSLDLSLDDNDSSNSIKQDFMNLLNQCSGKFSIYDSWDLIEEELIEEFVKYPEFLAISSKQERENIFQKWCSQQEQEEGESNNDVVIEENTGIFPTPKIKFLEFLQDFKSDIKDSFYQSFYASNYIKINEFDLSPTIKESIFRNYKLMLNNFTKFAKNFKKQNKNSNQNVKVMKLNEFLKGKLSGSFIINDNLSHFDNWINLLNENDISAEIAENEINFLVGDEKRLNSYIEQLQ</sequence>
<feature type="compositionally biased region" description="Acidic residues" evidence="1">
    <location>
        <begin position="171"/>
        <end position="191"/>
    </location>
</feature>
<feature type="region of interest" description="Disordered" evidence="1">
    <location>
        <begin position="100"/>
        <end position="191"/>
    </location>
</feature>
<dbReference type="OrthoDB" id="4023202at2759"/>
<name>C5M808_CANTT</name>
<dbReference type="VEuPathDB" id="FungiDB:CTRG_02530"/>
<dbReference type="InterPro" id="IPR036517">
    <property type="entry name" value="FF_domain_sf"/>
</dbReference>
<accession>C5M808</accession>
<evidence type="ECO:0000256" key="1">
    <source>
        <dbReference type="SAM" id="MobiDB-lite"/>
    </source>
</evidence>
<evidence type="ECO:0000313" key="2">
    <source>
        <dbReference type="EMBL" id="EER33712.1"/>
    </source>
</evidence>
<dbReference type="STRING" id="294747.C5M808"/>
<feature type="compositionally biased region" description="Polar residues" evidence="1">
    <location>
        <begin position="100"/>
        <end position="114"/>
    </location>
</feature>
<dbReference type="Proteomes" id="UP000002037">
    <property type="component" value="Unassembled WGS sequence"/>
</dbReference>
<reference evidence="2 3" key="1">
    <citation type="journal article" date="2009" name="Nature">
        <title>Evolution of pathogenicity and sexual reproduction in eight Candida genomes.</title>
        <authorList>
            <person name="Butler G."/>
            <person name="Rasmussen M.D."/>
            <person name="Lin M.F."/>
            <person name="Santos M.A."/>
            <person name="Sakthikumar S."/>
            <person name="Munro C.A."/>
            <person name="Rheinbay E."/>
            <person name="Grabherr M."/>
            <person name="Forche A."/>
            <person name="Reedy J.L."/>
            <person name="Agrafioti I."/>
            <person name="Arnaud M.B."/>
            <person name="Bates S."/>
            <person name="Brown A.J."/>
            <person name="Brunke S."/>
            <person name="Costanzo M.C."/>
            <person name="Fitzpatrick D.A."/>
            <person name="de Groot P.W."/>
            <person name="Harris D."/>
            <person name="Hoyer L.L."/>
            <person name="Hube B."/>
            <person name="Klis F.M."/>
            <person name="Kodira C."/>
            <person name="Lennard N."/>
            <person name="Logue M.E."/>
            <person name="Martin R."/>
            <person name="Neiman A.M."/>
            <person name="Nikolaou E."/>
            <person name="Quail M.A."/>
            <person name="Quinn J."/>
            <person name="Santos M.C."/>
            <person name="Schmitzberger F.F."/>
            <person name="Sherlock G."/>
            <person name="Shah P."/>
            <person name="Silverstein K.A."/>
            <person name="Skrzypek M.S."/>
            <person name="Soll D."/>
            <person name="Staggs R."/>
            <person name="Stansfield I."/>
            <person name="Stumpf M.P."/>
            <person name="Sudbery P.E."/>
            <person name="Srikantha T."/>
            <person name="Zeng Q."/>
            <person name="Berman J."/>
            <person name="Berriman M."/>
            <person name="Heitman J."/>
            <person name="Gow N.A."/>
            <person name="Lorenz M.C."/>
            <person name="Birren B.W."/>
            <person name="Kellis M."/>
            <person name="Cuomo C.A."/>
        </authorList>
    </citation>
    <scope>NUCLEOTIDE SEQUENCE [LARGE SCALE GENOMIC DNA]</scope>
    <source>
        <strain evidence="3">ATCC MYA-3404 / T1</strain>
    </source>
</reference>
<dbReference type="eggNOG" id="ENOG502SD49">
    <property type="taxonomic scope" value="Eukaryota"/>
</dbReference>
<dbReference type="Gene3D" id="1.10.10.440">
    <property type="entry name" value="FF domain"/>
    <property type="match status" value="1"/>
</dbReference>
<protein>
    <recommendedName>
        <fullName evidence="4">FF domain-containing protein</fullName>
    </recommendedName>
</protein>
<evidence type="ECO:0000313" key="3">
    <source>
        <dbReference type="Proteomes" id="UP000002037"/>
    </source>
</evidence>
<dbReference type="AlphaFoldDB" id="C5M808"/>
<dbReference type="HOGENOM" id="CLU_049045_0_0_1"/>
<organism evidence="2 3">
    <name type="scientific">Candida tropicalis (strain ATCC MYA-3404 / T1)</name>
    <name type="common">Yeast</name>
    <dbReference type="NCBI Taxonomy" id="294747"/>
    <lineage>
        <taxon>Eukaryota</taxon>
        <taxon>Fungi</taxon>
        <taxon>Dikarya</taxon>
        <taxon>Ascomycota</taxon>
        <taxon>Saccharomycotina</taxon>
        <taxon>Pichiomycetes</taxon>
        <taxon>Debaryomycetaceae</taxon>
        <taxon>Candida/Lodderomyces clade</taxon>
        <taxon>Candida</taxon>
    </lineage>
</organism>
<dbReference type="RefSeq" id="XP_002548233.1">
    <property type="nucleotide sequence ID" value="XM_002548187.1"/>
</dbReference>
<keyword evidence="3" id="KW-1185">Reference proteome</keyword>
<evidence type="ECO:0008006" key="4">
    <source>
        <dbReference type="Google" id="ProtNLM"/>
    </source>
</evidence>